<organism evidence="2 3">
    <name type="scientific">Favolaschia claudopus</name>
    <dbReference type="NCBI Taxonomy" id="2862362"/>
    <lineage>
        <taxon>Eukaryota</taxon>
        <taxon>Fungi</taxon>
        <taxon>Dikarya</taxon>
        <taxon>Basidiomycota</taxon>
        <taxon>Agaricomycotina</taxon>
        <taxon>Agaricomycetes</taxon>
        <taxon>Agaricomycetidae</taxon>
        <taxon>Agaricales</taxon>
        <taxon>Marasmiineae</taxon>
        <taxon>Mycenaceae</taxon>
        <taxon>Favolaschia</taxon>
    </lineage>
</organism>
<accession>A0AAW0E3U5</accession>
<protein>
    <submittedName>
        <fullName evidence="2">Uncharacterized protein</fullName>
    </submittedName>
</protein>
<keyword evidence="1" id="KW-0812">Transmembrane</keyword>
<evidence type="ECO:0000256" key="1">
    <source>
        <dbReference type="SAM" id="Phobius"/>
    </source>
</evidence>
<evidence type="ECO:0000313" key="2">
    <source>
        <dbReference type="EMBL" id="KAK7057625.1"/>
    </source>
</evidence>
<feature type="transmembrane region" description="Helical" evidence="1">
    <location>
        <begin position="42"/>
        <end position="65"/>
    </location>
</feature>
<proteinExistence type="predicted"/>
<name>A0AAW0E3U5_9AGAR</name>
<keyword evidence="1" id="KW-0472">Membrane</keyword>
<comment type="caution">
    <text evidence="2">The sequence shown here is derived from an EMBL/GenBank/DDBJ whole genome shotgun (WGS) entry which is preliminary data.</text>
</comment>
<sequence length="217" mass="23549">MSIFFGYAKNYAKNVLQGTNAGVPGRVKNITVALYHRPPSGLALFAPIAIAADALIIVNTVAVTWRNWKTEAKSEGEVPQLRPTWMRVVVCSLEIATGALVAASLLIYRSRTATMLSILPPKQLNVKPTPLNRRVFIQSAGSWRRNGIIFPLSACTLTRVAQQTLLLQVNGQYAGWQFNLDNSTIIEGQRSTSVETSCKALAAKWHAAGGKGTILTS</sequence>
<keyword evidence="3" id="KW-1185">Reference proteome</keyword>
<keyword evidence="1" id="KW-1133">Transmembrane helix</keyword>
<gene>
    <name evidence="2" type="ORF">R3P38DRAFT_2842115</name>
</gene>
<dbReference type="AlphaFoldDB" id="A0AAW0E3U5"/>
<dbReference type="Proteomes" id="UP001362999">
    <property type="component" value="Unassembled WGS sequence"/>
</dbReference>
<feature type="transmembrane region" description="Helical" evidence="1">
    <location>
        <begin position="85"/>
        <end position="108"/>
    </location>
</feature>
<reference evidence="2 3" key="1">
    <citation type="journal article" date="2024" name="J Genomics">
        <title>Draft genome sequencing and assembly of Favolaschia claudopus CIRM-BRFM 2984 isolated from oak limbs.</title>
        <authorList>
            <person name="Navarro D."/>
            <person name="Drula E."/>
            <person name="Chaduli D."/>
            <person name="Cazenave R."/>
            <person name="Ahrendt S."/>
            <person name="Wang J."/>
            <person name="Lipzen A."/>
            <person name="Daum C."/>
            <person name="Barry K."/>
            <person name="Grigoriev I.V."/>
            <person name="Favel A."/>
            <person name="Rosso M.N."/>
            <person name="Martin F."/>
        </authorList>
    </citation>
    <scope>NUCLEOTIDE SEQUENCE [LARGE SCALE GENOMIC DNA]</scope>
    <source>
        <strain evidence="2 3">CIRM-BRFM 2984</strain>
    </source>
</reference>
<dbReference type="EMBL" id="JAWWNJ010000004">
    <property type="protein sequence ID" value="KAK7057625.1"/>
    <property type="molecule type" value="Genomic_DNA"/>
</dbReference>
<evidence type="ECO:0000313" key="3">
    <source>
        <dbReference type="Proteomes" id="UP001362999"/>
    </source>
</evidence>